<accession>A0A4Q7KJ47</accession>
<protein>
    <submittedName>
        <fullName evidence="1">Winged helix DNA-binding protein</fullName>
    </submittedName>
</protein>
<comment type="caution">
    <text evidence="1">The sequence shown here is derived from an EMBL/GenBank/DDBJ whole genome shotgun (WGS) entry which is preliminary data.</text>
</comment>
<dbReference type="RefSeq" id="WP_130346575.1">
    <property type="nucleotide sequence ID" value="NZ_SGWQ01000009.1"/>
</dbReference>
<sequence length="371" mass="41747">MARTLTLRELNRATLDRQLLSRRHDVSAVEAIGRIAGLQAQEPWPPYLSLWARLSEFDRDELTRALEERTVVRSSLLRGTQHMVTAEDYLVWRPLVQPVFDRVWRGGFRRMMDGVEPTEITEAARALLAERPMTRPELRRALVQRWPDVDPAALTATVQLTLPLVHPPPNGTWGSSGATPFALAESWLGRVPAEASVAELITRYLAAFGPASTKDIQAWCGLTRLREVVERLDLVTYRDEDGRVLYDLPDAELPEDTALPVRFLPSFDNVLLAHDDRRRMMADHIRKRVIIGGGVESTVLVDGTVAAMWLLSTQDGRAVLTIEPLVNVDQDALTEEALRLLDFCAPEHEHDVRFVHSGQMPAMKPLRPDIG</sequence>
<dbReference type="OrthoDB" id="9148135at2"/>
<reference evidence="1 2" key="1">
    <citation type="submission" date="2019-02" db="EMBL/GenBank/DDBJ databases">
        <title>Genomic Encyclopedia of Type Strains, Phase IV (KMG-IV): sequencing the most valuable type-strain genomes for metagenomic binning, comparative biology and taxonomic classification.</title>
        <authorList>
            <person name="Goeker M."/>
        </authorList>
    </citation>
    <scope>NUCLEOTIDE SEQUENCE [LARGE SCALE GENOMIC DNA]</scope>
    <source>
        <strain evidence="1 2">DSM 101727</strain>
    </source>
</reference>
<dbReference type="PANTHER" id="PTHR38479">
    <property type="entry name" value="LMO0824 PROTEIN"/>
    <property type="match status" value="1"/>
</dbReference>
<dbReference type="GO" id="GO:0003677">
    <property type="term" value="F:DNA binding"/>
    <property type="evidence" value="ECO:0007669"/>
    <property type="project" value="UniProtKB-KW"/>
</dbReference>
<evidence type="ECO:0000313" key="1">
    <source>
        <dbReference type="EMBL" id="RZS34255.1"/>
    </source>
</evidence>
<organism evidence="1 2">
    <name type="scientific">Herbihabitans rhizosphaerae</name>
    <dbReference type="NCBI Taxonomy" id="1872711"/>
    <lineage>
        <taxon>Bacteria</taxon>
        <taxon>Bacillati</taxon>
        <taxon>Actinomycetota</taxon>
        <taxon>Actinomycetes</taxon>
        <taxon>Pseudonocardiales</taxon>
        <taxon>Pseudonocardiaceae</taxon>
        <taxon>Herbihabitans</taxon>
    </lineage>
</organism>
<dbReference type="AlphaFoldDB" id="A0A4Q7KJ47"/>
<dbReference type="PANTHER" id="PTHR38479:SF2">
    <property type="entry name" value="WINGED HELIX DNA-BINDING DOMAIN-CONTAINING PROTEIN"/>
    <property type="match status" value="1"/>
</dbReference>
<evidence type="ECO:0000313" key="2">
    <source>
        <dbReference type="Proteomes" id="UP000294257"/>
    </source>
</evidence>
<gene>
    <name evidence="1" type="ORF">EV193_10942</name>
</gene>
<dbReference type="EMBL" id="SGWQ01000009">
    <property type="protein sequence ID" value="RZS34255.1"/>
    <property type="molecule type" value="Genomic_DNA"/>
</dbReference>
<dbReference type="InterPro" id="IPR009351">
    <property type="entry name" value="AlkZ-like"/>
</dbReference>
<name>A0A4Q7KJ47_9PSEU</name>
<keyword evidence="2" id="KW-1185">Reference proteome</keyword>
<keyword evidence="1" id="KW-0238">DNA-binding</keyword>
<dbReference type="Pfam" id="PF06224">
    <property type="entry name" value="AlkZ-like"/>
    <property type="match status" value="1"/>
</dbReference>
<proteinExistence type="predicted"/>
<dbReference type="Proteomes" id="UP000294257">
    <property type="component" value="Unassembled WGS sequence"/>
</dbReference>